<dbReference type="Proteomes" id="UP000596902">
    <property type="component" value="Unassembled WGS sequence"/>
</dbReference>
<keyword evidence="2" id="KW-0813">Transport</keyword>
<sequence>MRDHSDGSDVSDNSPTTSKPAFNHIEQIHTNEQVPGHTNYYEKDGLRTAGDGVDHEADVPMNFTRIMALIAMAFLWTGSQIPVYLFGGVPPYIYADLGGADRWIWFVLANLLSLAAICPFVGSISDIVGRRWVAMIGASFLILGMIICSTAHTMNTFIAGMVFSGVGAGINELTALAVTSELAPTSQRGKYVAILVFTIIPFCPSVLWAQLIASTSTGAWRWIGLWCGVWAFIGLVLTAVFYHPPPRVNSVGMSRKETLAQIDYVGGFLSVAGMILFMMGMQWGGYQYKWSSAHVLAPLILGAAFIIAFVFWEAYGAKHPMFPKRLRQEPRILGLTLVITFISGANFFSILMFWPTQAFNVYGHDPVGVGLRGLPVGFSILAGACIVLWLLSMLRGHNKELLIASSILMTAGCGALAVGRVDNLATLWGLLVLAGLGIGGIVVPASIISTIICPDDLIATVAALTLAIRVIGGSIGYCVYYNVFISKFVPAATHYIGGVMVTQLNITSPEIIGEAITITGASLLPALQELPGIKGVPGAYEMVVYAGQLAYAEAYKYVYYVSIAFGGVSIIAACFLGDISKYMDDHVAVSVVQTKSCLPSTMLRAPSHEPNDVEWNAANHEQTPDAQVQAPLELETSNNKRKRQSQCFCAPQMFGGGIYLPDPSTYDPIEILLNTYDRSERDELVKIWRDNKLSELNFVGIVSALLAGVLTSTGSWPNILTTGKPSPWYVRTAWYCGIVISLLSIISAADQTVRLHRLSSHRDGLANIHKLLGKGSRRKKTGRRAPSYFQIMTWQMPVMFLITGTICMVMGMFLLVWSATSHLGDPTKWDDQNKVAIVFTVIASLAIVMFFAGQISLYSPIRE</sequence>
<keyword evidence="10" id="KW-1185">Reference proteome</keyword>
<keyword evidence="4 7" id="KW-1133">Transmembrane helix</keyword>
<dbReference type="GO" id="GO:0022857">
    <property type="term" value="F:transmembrane transporter activity"/>
    <property type="evidence" value="ECO:0007669"/>
    <property type="project" value="InterPro"/>
</dbReference>
<dbReference type="PANTHER" id="PTHR23501">
    <property type="entry name" value="MAJOR FACILITATOR SUPERFAMILY"/>
    <property type="match status" value="1"/>
</dbReference>
<dbReference type="InterPro" id="IPR036259">
    <property type="entry name" value="MFS_trans_sf"/>
</dbReference>
<feature type="domain" description="Major facilitator superfamily (MFS) profile" evidence="8">
    <location>
        <begin position="66"/>
        <end position="510"/>
    </location>
</feature>
<feature type="transmembrane region" description="Helical" evidence="7">
    <location>
        <begin position="557"/>
        <end position="576"/>
    </location>
</feature>
<feature type="transmembrane region" description="Helical" evidence="7">
    <location>
        <begin position="798"/>
        <end position="817"/>
    </location>
</feature>
<dbReference type="InterPro" id="IPR020846">
    <property type="entry name" value="MFS_dom"/>
</dbReference>
<keyword evidence="5 7" id="KW-0472">Membrane</keyword>
<feature type="transmembrane region" description="Helical" evidence="7">
    <location>
        <begin position="401"/>
        <end position="419"/>
    </location>
</feature>
<dbReference type="EMBL" id="JAAABM010000018">
    <property type="protein sequence ID" value="KAF7671976.1"/>
    <property type="molecule type" value="Genomic_DNA"/>
</dbReference>
<name>A0A8H7EBM4_9PLEO</name>
<dbReference type="RefSeq" id="XP_038782336.1">
    <property type="nucleotide sequence ID" value="XM_038934922.1"/>
</dbReference>
<dbReference type="PANTHER" id="PTHR23501:SF109">
    <property type="entry name" value="MAJOR FACILITATOR SUPERFAMILY (MFS) PROFILE DOMAIN-CONTAINING PROTEIN-RELATED"/>
    <property type="match status" value="1"/>
</dbReference>
<reference evidence="9" key="1">
    <citation type="submission" date="2020-01" db="EMBL/GenBank/DDBJ databases">
        <authorList>
            <person name="Feng Z.H.Z."/>
        </authorList>
    </citation>
    <scope>NUCLEOTIDE SEQUENCE</scope>
    <source>
        <strain evidence="9">CBS107.38</strain>
    </source>
</reference>
<proteinExistence type="predicted"/>
<feature type="transmembrane region" description="Helical" evidence="7">
    <location>
        <begin position="374"/>
        <end position="394"/>
    </location>
</feature>
<comment type="caution">
    <text evidence="9">The sequence shown here is derived from an EMBL/GenBank/DDBJ whole genome shotgun (WGS) entry which is preliminary data.</text>
</comment>
<evidence type="ECO:0000256" key="4">
    <source>
        <dbReference type="ARBA" id="ARBA00022989"/>
    </source>
</evidence>
<dbReference type="InterPro" id="IPR010573">
    <property type="entry name" value="MFS_Str1/Tri12-like"/>
</dbReference>
<feature type="transmembrane region" description="Helical" evidence="7">
    <location>
        <begin position="425"/>
        <end position="445"/>
    </location>
</feature>
<accession>A0A8H7EBM4</accession>
<feature type="transmembrane region" description="Helical" evidence="7">
    <location>
        <begin position="457"/>
        <end position="483"/>
    </location>
</feature>
<feature type="transmembrane region" description="Helical" evidence="7">
    <location>
        <begin position="103"/>
        <end position="125"/>
    </location>
</feature>
<evidence type="ECO:0000256" key="3">
    <source>
        <dbReference type="ARBA" id="ARBA00022692"/>
    </source>
</evidence>
<evidence type="ECO:0000313" key="9">
    <source>
        <dbReference type="EMBL" id="KAF7671976.1"/>
    </source>
</evidence>
<evidence type="ECO:0000256" key="5">
    <source>
        <dbReference type="ARBA" id="ARBA00023136"/>
    </source>
</evidence>
<comment type="subcellular location">
    <subcellularLocation>
        <location evidence="1">Membrane</location>
        <topology evidence="1">Multi-pass membrane protein</topology>
    </subcellularLocation>
</comment>
<reference evidence="9" key="2">
    <citation type="submission" date="2020-08" db="EMBL/GenBank/DDBJ databases">
        <title>Draft Genome Sequence of Cumin Blight Pathogen Alternaria burnsii.</title>
        <authorList>
            <person name="Feng Z."/>
        </authorList>
    </citation>
    <scope>NUCLEOTIDE SEQUENCE</scope>
    <source>
        <strain evidence="9">CBS107.38</strain>
    </source>
</reference>
<feature type="transmembrane region" description="Helical" evidence="7">
    <location>
        <begin position="66"/>
        <end position="83"/>
    </location>
</feature>
<dbReference type="Pfam" id="PF06609">
    <property type="entry name" value="TRI12"/>
    <property type="match status" value="1"/>
</dbReference>
<feature type="transmembrane region" description="Helical" evidence="7">
    <location>
        <begin position="295"/>
        <end position="312"/>
    </location>
</feature>
<dbReference type="GO" id="GO:0005886">
    <property type="term" value="C:plasma membrane"/>
    <property type="evidence" value="ECO:0007669"/>
    <property type="project" value="TreeGrafter"/>
</dbReference>
<feature type="transmembrane region" description="Helical" evidence="7">
    <location>
        <begin position="191"/>
        <end position="213"/>
    </location>
</feature>
<keyword evidence="3 7" id="KW-0812">Transmembrane</keyword>
<feature type="transmembrane region" description="Helical" evidence="7">
    <location>
        <begin position="132"/>
        <end position="152"/>
    </location>
</feature>
<feature type="transmembrane region" description="Helical" evidence="7">
    <location>
        <begin position="332"/>
        <end position="354"/>
    </location>
</feature>
<feature type="compositionally biased region" description="Polar residues" evidence="6">
    <location>
        <begin position="8"/>
        <end position="20"/>
    </location>
</feature>
<evidence type="ECO:0000313" key="10">
    <source>
        <dbReference type="Proteomes" id="UP000596902"/>
    </source>
</evidence>
<feature type="region of interest" description="Disordered" evidence="6">
    <location>
        <begin position="1"/>
        <end position="23"/>
    </location>
</feature>
<evidence type="ECO:0000256" key="1">
    <source>
        <dbReference type="ARBA" id="ARBA00004141"/>
    </source>
</evidence>
<feature type="transmembrane region" description="Helical" evidence="7">
    <location>
        <begin position="696"/>
        <end position="716"/>
    </location>
</feature>
<evidence type="ECO:0000259" key="8">
    <source>
        <dbReference type="PROSITE" id="PS50850"/>
    </source>
</evidence>
<gene>
    <name evidence="9" type="ORF">GT037_009875</name>
</gene>
<dbReference type="PROSITE" id="PS50850">
    <property type="entry name" value="MFS"/>
    <property type="match status" value="1"/>
</dbReference>
<evidence type="ECO:0000256" key="6">
    <source>
        <dbReference type="SAM" id="MobiDB-lite"/>
    </source>
</evidence>
<feature type="transmembrane region" description="Helical" evidence="7">
    <location>
        <begin position="728"/>
        <end position="749"/>
    </location>
</feature>
<dbReference type="FunFam" id="1.20.1250.20:FF:000784">
    <property type="entry name" value="MFS drug efflux pump"/>
    <property type="match status" value="1"/>
</dbReference>
<dbReference type="AlphaFoldDB" id="A0A8H7EBM4"/>
<dbReference type="Gene3D" id="1.20.1250.20">
    <property type="entry name" value="MFS general substrate transporter like domains"/>
    <property type="match status" value="2"/>
</dbReference>
<protein>
    <submittedName>
        <fullName evidence="9">Mfs general substrate transporter</fullName>
    </submittedName>
</protein>
<feature type="transmembrane region" description="Helical" evidence="7">
    <location>
        <begin position="219"/>
        <end position="242"/>
    </location>
</feature>
<evidence type="ECO:0000256" key="2">
    <source>
        <dbReference type="ARBA" id="ARBA00022448"/>
    </source>
</evidence>
<evidence type="ECO:0000256" key="7">
    <source>
        <dbReference type="SAM" id="Phobius"/>
    </source>
</evidence>
<organism evidence="9 10">
    <name type="scientific">Alternaria burnsii</name>
    <dbReference type="NCBI Taxonomy" id="1187904"/>
    <lineage>
        <taxon>Eukaryota</taxon>
        <taxon>Fungi</taxon>
        <taxon>Dikarya</taxon>
        <taxon>Ascomycota</taxon>
        <taxon>Pezizomycotina</taxon>
        <taxon>Dothideomycetes</taxon>
        <taxon>Pleosporomycetidae</taxon>
        <taxon>Pleosporales</taxon>
        <taxon>Pleosporineae</taxon>
        <taxon>Pleosporaceae</taxon>
        <taxon>Alternaria</taxon>
        <taxon>Alternaria sect. Alternaria</taxon>
    </lineage>
</organism>
<dbReference type="GeneID" id="62208100"/>
<feature type="transmembrane region" description="Helical" evidence="7">
    <location>
        <begin position="158"/>
        <end position="179"/>
    </location>
</feature>
<dbReference type="SUPFAM" id="SSF103473">
    <property type="entry name" value="MFS general substrate transporter"/>
    <property type="match status" value="1"/>
</dbReference>
<feature type="transmembrane region" description="Helical" evidence="7">
    <location>
        <begin position="837"/>
        <end position="858"/>
    </location>
</feature>
<feature type="transmembrane region" description="Helical" evidence="7">
    <location>
        <begin position="262"/>
        <end position="283"/>
    </location>
</feature>